<dbReference type="EMBL" id="CP060385">
    <property type="protein sequence ID" value="QOX89423.1"/>
    <property type="molecule type" value="Genomic_DNA"/>
</dbReference>
<evidence type="ECO:0000313" key="1">
    <source>
        <dbReference type="EMBL" id="QOX89423.1"/>
    </source>
</evidence>
<reference evidence="1" key="1">
    <citation type="submission" date="2020-08" db="EMBL/GenBank/DDBJ databases">
        <title>Phytoplasma sp. strain PR08 associated with Phyllody Disease of Parthenium hysterophorus.</title>
        <authorList>
            <person name="Kirdat K."/>
            <person name="Tiwarekar B."/>
            <person name="Yadav A."/>
        </authorList>
    </citation>
    <scope>NUCLEOTIDE SEQUENCE [LARGE SCALE GENOMIC DNA]</scope>
    <source>
        <strain evidence="1">PR08</strain>
    </source>
</reference>
<sequence>MIINSYLADYNVRMLLKEYIRQNPNSFQLLKKFGFTWEQLAFYFEFKNRFFHEYIRAVLKGQKLNGIN</sequence>
<dbReference type="AlphaFoldDB" id="A0A7S7JMU5"/>
<protein>
    <submittedName>
        <fullName evidence="1">Uncharacterized protein</fullName>
    </submittedName>
</protein>
<proteinExistence type="predicted"/>
<accession>A0A7S7JMU5</accession>
<name>A0A7S7JMU5_9MOLU</name>
<organism evidence="1">
    <name type="scientific">Candidatus Phytoplasma australasiaticum subsp. australasiaticum</name>
    <dbReference type="NCBI Taxonomy" id="2832407"/>
    <lineage>
        <taxon>Bacteria</taxon>
        <taxon>Bacillati</taxon>
        <taxon>Mycoplasmatota</taxon>
        <taxon>Mollicutes</taxon>
        <taxon>Acholeplasmatales</taxon>
        <taxon>Acholeplasmataceae</taxon>
        <taxon>Candidatus Phytoplasma</taxon>
        <taxon>16SrII (Peanut WB group)</taxon>
        <taxon>Candidatus Phytoplasma australasiaticum</taxon>
    </lineage>
</organism>
<gene>
    <name evidence="1" type="ORF">H7685_00570</name>
</gene>